<keyword evidence="2" id="KW-0732">Signal</keyword>
<evidence type="ECO:0000313" key="3">
    <source>
        <dbReference type="EMBL" id="KAK2549209.1"/>
    </source>
</evidence>
<keyword evidence="4" id="KW-1185">Reference proteome</keyword>
<feature type="signal peptide" evidence="2">
    <location>
        <begin position="1"/>
        <end position="16"/>
    </location>
</feature>
<evidence type="ECO:0000313" key="4">
    <source>
        <dbReference type="Proteomes" id="UP001249851"/>
    </source>
</evidence>
<comment type="caution">
    <text evidence="3">The sequence shown here is derived from an EMBL/GenBank/DDBJ whole genome shotgun (WGS) entry which is preliminary data.</text>
</comment>
<reference evidence="3" key="2">
    <citation type="journal article" date="2023" name="Science">
        <title>Genomic signatures of disease resistance in endangered staghorn corals.</title>
        <authorList>
            <person name="Vollmer S.V."/>
            <person name="Selwyn J.D."/>
            <person name="Despard B.A."/>
            <person name="Roesel C.L."/>
        </authorList>
    </citation>
    <scope>NUCLEOTIDE SEQUENCE</scope>
    <source>
        <strain evidence="3">K2</strain>
    </source>
</reference>
<sequence>MKLLLALAGMFSLDVSHELITICPRHRDEYGIRRRTRKVTCSVPKPLIAHKSERVKGTRRVNSNLSSLILKETGQLIVVGSPICYTCFVHLMKVHEDSCLTESGAPEEQLKGPIETSDTRPETEESPAISDLCDSAESIGVSGTLSRLKIADETFLSPDTTSTASTQSDEIVTLQISTSEIQRGKLNEFLVAWDSEKMV</sequence>
<protein>
    <submittedName>
        <fullName evidence="3">Uncharacterized protein</fullName>
    </submittedName>
</protein>
<evidence type="ECO:0000256" key="1">
    <source>
        <dbReference type="SAM" id="MobiDB-lite"/>
    </source>
</evidence>
<evidence type="ECO:0000256" key="2">
    <source>
        <dbReference type="SAM" id="SignalP"/>
    </source>
</evidence>
<dbReference type="AlphaFoldDB" id="A0AAD9PU89"/>
<reference evidence="3" key="1">
    <citation type="journal article" date="2023" name="G3 (Bethesda)">
        <title>Whole genome assembly and annotation of the endangered Caribbean coral Acropora cervicornis.</title>
        <authorList>
            <person name="Selwyn J.D."/>
            <person name="Vollmer S.V."/>
        </authorList>
    </citation>
    <scope>NUCLEOTIDE SEQUENCE</scope>
    <source>
        <strain evidence="3">K2</strain>
    </source>
</reference>
<accession>A0AAD9PU89</accession>
<feature type="chain" id="PRO_5042040055" evidence="2">
    <location>
        <begin position="17"/>
        <end position="199"/>
    </location>
</feature>
<dbReference type="Proteomes" id="UP001249851">
    <property type="component" value="Unassembled WGS sequence"/>
</dbReference>
<proteinExistence type="predicted"/>
<dbReference type="EMBL" id="JARQWQ010000130">
    <property type="protein sequence ID" value="KAK2549209.1"/>
    <property type="molecule type" value="Genomic_DNA"/>
</dbReference>
<name>A0AAD9PU89_ACRCE</name>
<organism evidence="3 4">
    <name type="scientific">Acropora cervicornis</name>
    <name type="common">Staghorn coral</name>
    <dbReference type="NCBI Taxonomy" id="6130"/>
    <lineage>
        <taxon>Eukaryota</taxon>
        <taxon>Metazoa</taxon>
        <taxon>Cnidaria</taxon>
        <taxon>Anthozoa</taxon>
        <taxon>Hexacorallia</taxon>
        <taxon>Scleractinia</taxon>
        <taxon>Astrocoeniina</taxon>
        <taxon>Acroporidae</taxon>
        <taxon>Acropora</taxon>
    </lineage>
</organism>
<feature type="region of interest" description="Disordered" evidence="1">
    <location>
        <begin position="102"/>
        <end position="130"/>
    </location>
</feature>
<gene>
    <name evidence="3" type="ORF">P5673_030435</name>
</gene>